<organism evidence="1 2">
    <name type="scientific">Chondrus crispus</name>
    <name type="common">Carrageen Irish moss</name>
    <name type="synonym">Polymorpha crispa</name>
    <dbReference type="NCBI Taxonomy" id="2769"/>
    <lineage>
        <taxon>Eukaryota</taxon>
        <taxon>Rhodophyta</taxon>
        <taxon>Florideophyceae</taxon>
        <taxon>Rhodymeniophycidae</taxon>
        <taxon>Gigartinales</taxon>
        <taxon>Gigartinaceae</taxon>
        <taxon>Chondrus</taxon>
    </lineage>
</organism>
<evidence type="ECO:0000313" key="2">
    <source>
        <dbReference type="Proteomes" id="UP000012073"/>
    </source>
</evidence>
<accession>R7QBM4</accession>
<dbReference type="KEGG" id="ccp:CHC_T00003733001"/>
<keyword evidence="2" id="KW-1185">Reference proteome</keyword>
<protein>
    <submittedName>
        <fullName evidence="1">Uncharacterized protein</fullName>
    </submittedName>
</protein>
<dbReference type="EMBL" id="HG001706">
    <property type="protein sequence ID" value="CDF34826.1"/>
    <property type="molecule type" value="Genomic_DNA"/>
</dbReference>
<evidence type="ECO:0000313" key="1">
    <source>
        <dbReference type="EMBL" id="CDF34826.1"/>
    </source>
</evidence>
<dbReference type="Gramene" id="CDF34826">
    <property type="protein sequence ID" value="CDF34826"/>
    <property type="gene ID" value="CHC_T00003733001"/>
</dbReference>
<dbReference type="RefSeq" id="XP_005714645.1">
    <property type="nucleotide sequence ID" value="XM_005714588.1"/>
</dbReference>
<dbReference type="GeneID" id="17322347"/>
<dbReference type="AlphaFoldDB" id="R7QBM4"/>
<gene>
    <name evidence="1" type="ORF">CHC_T00003733001</name>
</gene>
<reference evidence="2" key="1">
    <citation type="journal article" date="2013" name="Proc. Natl. Acad. Sci. U.S.A.">
        <title>Genome structure and metabolic features in the red seaweed Chondrus crispus shed light on evolution of the Archaeplastida.</title>
        <authorList>
            <person name="Collen J."/>
            <person name="Porcel B."/>
            <person name="Carre W."/>
            <person name="Ball S.G."/>
            <person name="Chaparro C."/>
            <person name="Tonon T."/>
            <person name="Barbeyron T."/>
            <person name="Michel G."/>
            <person name="Noel B."/>
            <person name="Valentin K."/>
            <person name="Elias M."/>
            <person name="Artiguenave F."/>
            <person name="Arun A."/>
            <person name="Aury J.M."/>
            <person name="Barbosa-Neto J.F."/>
            <person name="Bothwell J.H."/>
            <person name="Bouget F.Y."/>
            <person name="Brillet L."/>
            <person name="Cabello-Hurtado F."/>
            <person name="Capella-Gutierrez S."/>
            <person name="Charrier B."/>
            <person name="Cladiere L."/>
            <person name="Cock J.M."/>
            <person name="Coelho S.M."/>
            <person name="Colleoni C."/>
            <person name="Czjzek M."/>
            <person name="Da Silva C."/>
            <person name="Delage L."/>
            <person name="Denoeud F."/>
            <person name="Deschamps P."/>
            <person name="Dittami S.M."/>
            <person name="Gabaldon T."/>
            <person name="Gachon C.M."/>
            <person name="Groisillier A."/>
            <person name="Herve C."/>
            <person name="Jabbari K."/>
            <person name="Katinka M."/>
            <person name="Kloareg B."/>
            <person name="Kowalczyk N."/>
            <person name="Labadie K."/>
            <person name="Leblanc C."/>
            <person name="Lopez P.J."/>
            <person name="McLachlan D.H."/>
            <person name="Meslet-Cladiere L."/>
            <person name="Moustafa A."/>
            <person name="Nehr Z."/>
            <person name="Nyvall Collen P."/>
            <person name="Panaud O."/>
            <person name="Partensky F."/>
            <person name="Poulain J."/>
            <person name="Rensing S.A."/>
            <person name="Rousvoal S."/>
            <person name="Samson G."/>
            <person name="Symeonidi A."/>
            <person name="Weissenbach J."/>
            <person name="Zambounis A."/>
            <person name="Wincker P."/>
            <person name="Boyen C."/>
        </authorList>
    </citation>
    <scope>NUCLEOTIDE SEQUENCE [LARGE SCALE GENOMIC DNA]</scope>
    <source>
        <strain evidence="2">cv. Stackhouse</strain>
    </source>
</reference>
<proteinExistence type="predicted"/>
<name>R7QBM4_CHOCR</name>
<sequence>MLLGSRYGNIPHKFLHCELICGATIRQLSRSQASVS</sequence>
<dbReference type="Proteomes" id="UP000012073">
    <property type="component" value="Unassembled WGS sequence"/>
</dbReference>